<dbReference type="InterPro" id="IPR008927">
    <property type="entry name" value="6-PGluconate_DH-like_C_sf"/>
</dbReference>
<comment type="similarity">
    <text evidence="1">Belongs to the HIBADH-related family. NP60 subfamily.</text>
</comment>
<dbReference type="RefSeq" id="XP_033390612.1">
    <property type="nucleotide sequence ID" value="XM_033526848.1"/>
</dbReference>
<proteinExistence type="inferred from homology"/>
<dbReference type="SUPFAM" id="SSF51735">
    <property type="entry name" value="NAD(P)-binding Rossmann-fold domains"/>
    <property type="match status" value="1"/>
</dbReference>
<dbReference type="PANTHER" id="PTHR43580">
    <property type="entry name" value="OXIDOREDUCTASE GLYR1-RELATED"/>
    <property type="match status" value="1"/>
</dbReference>
<dbReference type="Pfam" id="PF03446">
    <property type="entry name" value="NAD_binding_2"/>
    <property type="match status" value="1"/>
</dbReference>
<reference evidence="4" key="1">
    <citation type="journal article" date="2020" name="Stud. Mycol.">
        <title>101 Dothideomycetes genomes: a test case for predicting lifestyles and emergence of pathogens.</title>
        <authorList>
            <person name="Haridas S."/>
            <person name="Albert R."/>
            <person name="Binder M."/>
            <person name="Bloem J."/>
            <person name="Labutti K."/>
            <person name="Salamov A."/>
            <person name="Andreopoulos B."/>
            <person name="Baker S."/>
            <person name="Barry K."/>
            <person name="Bills G."/>
            <person name="Bluhm B."/>
            <person name="Cannon C."/>
            <person name="Castanera R."/>
            <person name="Culley D."/>
            <person name="Daum C."/>
            <person name="Ezra D."/>
            <person name="Gonzalez J."/>
            <person name="Henrissat B."/>
            <person name="Kuo A."/>
            <person name="Liang C."/>
            <person name="Lipzen A."/>
            <person name="Lutzoni F."/>
            <person name="Magnuson J."/>
            <person name="Mondo S."/>
            <person name="Nolan M."/>
            <person name="Ohm R."/>
            <person name="Pangilinan J."/>
            <person name="Park H.-J."/>
            <person name="Ramirez L."/>
            <person name="Alfaro M."/>
            <person name="Sun H."/>
            <person name="Tritt A."/>
            <person name="Yoshinaga Y."/>
            <person name="Zwiers L.-H."/>
            <person name="Turgeon B."/>
            <person name="Goodwin S."/>
            <person name="Spatafora J."/>
            <person name="Crous P."/>
            <person name="Grigoriev I."/>
        </authorList>
    </citation>
    <scope>NUCLEOTIDE SEQUENCE</scope>
    <source>
        <strain evidence="4">CBS 175.79</strain>
    </source>
</reference>
<dbReference type="InterPro" id="IPR015814">
    <property type="entry name" value="Pgluconate_DH_NAD-bd_C"/>
</dbReference>
<evidence type="ECO:0000313" key="4">
    <source>
        <dbReference type="EMBL" id="KAF2022273.1"/>
    </source>
</evidence>
<sequence length="318" mass="33759">MSSPLATVGVLSIGQMGLGVAKLLVAHNYHVITNVSDRSSATQARAHDAQLGLVQSDTELVQQSDYILSIVPPRDAVETARRILFAYETTNKPTTTQPLYYLDLNAISPSTATSIADQFAQKAPGIRFIDGGVIGAPPSPSSSSSSSSTWIRPGIPLSGPHPLYTAEKSGSHLAEVLNSRHLGPKIGSASGVKCCFAAISKGLTALMLQSFTTANALGVLPALHDYLKEYNPAAAQRVDKSVVGCAPKAYRWVEEMNQIGDCFAEDGGWQQQAKVFREIAQVYEGLAGLVERRGGVDGFEDAVSVADALSRDLDDKEA</sequence>
<dbReference type="GO" id="GO:0050661">
    <property type="term" value="F:NADP binding"/>
    <property type="evidence" value="ECO:0007669"/>
    <property type="project" value="InterPro"/>
</dbReference>
<accession>A0A6A5YAM2</accession>
<name>A0A6A5YAM2_9PLEO</name>
<dbReference type="PANTHER" id="PTHR43580:SF2">
    <property type="entry name" value="CYTOKINE-LIKE NUCLEAR FACTOR N-PAC"/>
    <property type="match status" value="1"/>
</dbReference>
<dbReference type="GeneID" id="54284245"/>
<dbReference type="OrthoDB" id="9988102at2759"/>
<dbReference type="Gene3D" id="1.10.1040.10">
    <property type="entry name" value="N-(1-d-carboxylethyl)-l-norvaline Dehydrogenase, domain 2"/>
    <property type="match status" value="1"/>
</dbReference>
<feature type="domain" description="Phosphogluconate dehydrogenase NAD-binding putative C-terminal" evidence="3">
    <location>
        <begin position="214"/>
        <end position="284"/>
    </location>
</feature>
<organism evidence="4 5">
    <name type="scientific">Aaosphaeria arxii CBS 175.79</name>
    <dbReference type="NCBI Taxonomy" id="1450172"/>
    <lineage>
        <taxon>Eukaryota</taxon>
        <taxon>Fungi</taxon>
        <taxon>Dikarya</taxon>
        <taxon>Ascomycota</taxon>
        <taxon>Pezizomycotina</taxon>
        <taxon>Dothideomycetes</taxon>
        <taxon>Pleosporomycetidae</taxon>
        <taxon>Pleosporales</taxon>
        <taxon>Pleosporales incertae sedis</taxon>
        <taxon>Aaosphaeria</taxon>
    </lineage>
</organism>
<dbReference type="EMBL" id="ML978066">
    <property type="protein sequence ID" value="KAF2022273.1"/>
    <property type="molecule type" value="Genomic_DNA"/>
</dbReference>
<evidence type="ECO:0000259" key="3">
    <source>
        <dbReference type="Pfam" id="PF09130"/>
    </source>
</evidence>
<protein>
    <submittedName>
        <fullName evidence="4">6-phosphogluconate dehydrogenase C-terminal domain-like protein</fullName>
    </submittedName>
</protein>
<evidence type="ECO:0000259" key="2">
    <source>
        <dbReference type="Pfam" id="PF03446"/>
    </source>
</evidence>
<dbReference type="InterPro" id="IPR036291">
    <property type="entry name" value="NAD(P)-bd_dom_sf"/>
</dbReference>
<gene>
    <name evidence="4" type="ORF">BU24DRAFT_417916</name>
</gene>
<dbReference type="InterPro" id="IPR013328">
    <property type="entry name" value="6PGD_dom2"/>
</dbReference>
<dbReference type="SUPFAM" id="SSF48179">
    <property type="entry name" value="6-phosphogluconate dehydrogenase C-terminal domain-like"/>
    <property type="match status" value="1"/>
</dbReference>
<dbReference type="Gene3D" id="3.40.50.720">
    <property type="entry name" value="NAD(P)-binding Rossmann-like Domain"/>
    <property type="match status" value="1"/>
</dbReference>
<keyword evidence="5" id="KW-1185">Reference proteome</keyword>
<evidence type="ECO:0000313" key="5">
    <source>
        <dbReference type="Proteomes" id="UP000799778"/>
    </source>
</evidence>
<dbReference type="InterPro" id="IPR051265">
    <property type="entry name" value="HIBADH-related_NP60_sf"/>
</dbReference>
<feature type="domain" description="6-phosphogluconate dehydrogenase NADP-binding" evidence="2">
    <location>
        <begin position="8"/>
        <end position="136"/>
    </location>
</feature>
<dbReference type="Proteomes" id="UP000799778">
    <property type="component" value="Unassembled WGS sequence"/>
</dbReference>
<evidence type="ECO:0000256" key="1">
    <source>
        <dbReference type="ARBA" id="ARBA00007598"/>
    </source>
</evidence>
<dbReference type="InterPro" id="IPR006115">
    <property type="entry name" value="6PGDH_NADP-bd"/>
</dbReference>
<dbReference type="Pfam" id="PF09130">
    <property type="entry name" value="DUF1932"/>
    <property type="match status" value="1"/>
</dbReference>
<dbReference type="AlphaFoldDB" id="A0A6A5YAM2"/>